<dbReference type="RefSeq" id="WP_011940230.1">
    <property type="nucleotide sequence ID" value="NC_009483.1"/>
</dbReference>
<keyword evidence="2" id="KW-0732">Signal</keyword>
<evidence type="ECO:0000313" key="4">
    <source>
        <dbReference type="Proteomes" id="UP000006695"/>
    </source>
</evidence>
<reference evidence="3 4" key="1">
    <citation type="submission" date="2007-05" db="EMBL/GenBank/DDBJ databases">
        <title>Complete sequence of Geobacter uraniireducens Rf4.</title>
        <authorList>
            <consortium name="US DOE Joint Genome Institute"/>
            <person name="Copeland A."/>
            <person name="Lucas S."/>
            <person name="Lapidus A."/>
            <person name="Barry K."/>
            <person name="Detter J.C."/>
            <person name="Glavina del Rio T."/>
            <person name="Hammon N."/>
            <person name="Israni S."/>
            <person name="Dalin E."/>
            <person name="Tice H."/>
            <person name="Pitluck S."/>
            <person name="Chertkov O."/>
            <person name="Brettin T."/>
            <person name="Bruce D."/>
            <person name="Han C."/>
            <person name="Schmutz J."/>
            <person name="Larimer F."/>
            <person name="Land M."/>
            <person name="Hauser L."/>
            <person name="Kyrpides N."/>
            <person name="Mikhailova N."/>
            <person name="Shelobolina E."/>
            <person name="Aklujkar M."/>
            <person name="Lovley D."/>
            <person name="Richardson P."/>
        </authorList>
    </citation>
    <scope>NUCLEOTIDE SEQUENCE [LARGE SCALE GENOMIC DNA]</scope>
    <source>
        <strain evidence="3 4">Rf4</strain>
    </source>
</reference>
<dbReference type="Proteomes" id="UP000006695">
    <property type="component" value="Chromosome"/>
</dbReference>
<evidence type="ECO:0008006" key="5">
    <source>
        <dbReference type="Google" id="ProtNLM"/>
    </source>
</evidence>
<feature type="compositionally biased region" description="Low complexity" evidence="1">
    <location>
        <begin position="112"/>
        <end position="122"/>
    </location>
</feature>
<dbReference type="AlphaFoldDB" id="A5G701"/>
<feature type="chain" id="PRO_5002683294" description="Transporter" evidence="2">
    <location>
        <begin position="23"/>
        <end position="285"/>
    </location>
</feature>
<sequence>MNLYFIASSLLLAMLSPTWVYAAEEEKIPTVSVSLGVEFASGKYGTDITTDTVYMPLIVTWFPTARLDVGTEIPFVYQSSSLVTTDIFRASQVNGTAKLVARQGGPGGKGGNHSAASSNGAAEPATSGMGDIILRIGYVALAEGRRAPRIRPSLFVKFPTASERDGLGTGELDAGAGMEVSKWFDDLIVTAEAFYNYQGKAAGLGLKNYVSYTVGTGYQLTDRFRPLLLVRGASEPAEDATDLLELRAKGFYEITRRTGIEMYAAKGITDSSPDYGGGITMYYMF</sequence>
<accession>A5G701</accession>
<gene>
    <name evidence="3" type="ordered locus">Gura_3413</name>
</gene>
<keyword evidence="4" id="KW-1185">Reference proteome</keyword>
<name>A5G701_GEOUR</name>
<dbReference type="EMBL" id="CP000698">
    <property type="protein sequence ID" value="ABQ27569.1"/>
    <property type="molecule type" value="Genomic_DNA"/>
</dbReference>
<evidence type="ECO:0000313" key="3">
    <source>
        <dbReference type="EMBL" id="ABQ27569.1"/>
    </source>
</evidence>
<evidence type="ECO:0000256" key="1">
    <source>
        <dbReference type="SAM" id="MobiDB-lite"/>
    </source>
</evidence>
<feature type="signal peptide" evidence="2">
    <location>
        <begin position="1"/>
        <end position="22"/>
    </location>
</feature>
<organism evidence="3 4">
    <name type="scientific">Geotalea uraniireducens (strain Rf4)</name>
    <name type="common">Geobacter uraniireducens</name>
    <dbReference type="NCBI Taxonomy" id="351605"/>
    <lineage>
        <taxon>Bacteria</taxon>
        <taxon>Pseudomonadati</taxon>
        <taxon>Thermodesulfobacteriota</taxon>
        <taxon>Desulfuromonadia</taxon>
        <taxon>Geobacterales</taxon>
        <taxon>Geobacteraceae</taxon>
        <taxon>Geotalea</taxon>
    </lineage>
</organism>
<dbReference type="Pfam" id="PF13557">
    <property type="entry name" value="Phenol_MetA_deg"/>
    <property type="match status" value="1"/>
</dbReference>
<feature type="region of interest" description="Disordered" evidence="1">
    <location>
        <begin position="100"/>
        <end position="124"/>
    </location>
</feature>
<dbReference type="OrthoDB" id="9784670at2"/>
<dbReference type="HOGENOM" id="CLU_949160_0_0_7"/>
<dbReference type="STRING" id="351605.Gura_3413"/>
<dbReference type="KEGG" id="gur:Gura_3413"/>
<protein>
    <recommendedName>
        <fullName evidence="5">Transporter</fullName>
    </recommendedName>
</protein>
<evidence type="ECO:0000256" key="2">
    <source>
        <dbReference type="SAM" id="SignalP"/>
    </source>
</evidence>
<proteinExistence type="predicted"/>
<dbReference type="InterPro" id="IPR025737">
    <property type="entry name" value="FApF"/>
</dbReference>